<feature type="binding site" evidence="6">
    <location>
        <position position="359"/>
    </location>
    <ligand>
        <name>Mg(2+)</name>
        <dbReference type="ChEBI" id="CHEBI:18420"/>
        <label>1</label>
    </ligand>
</feature>
<keyword evidence="11" id="KW-0255">Endonuclease</keyword>
<dbReference type="GO" id="GO:0008081">
    <property type="term" value="F:phosphoric diester hydrolase activity"/>
    <property type="evidence" value="ECO:0007669"/>
    <property type="project" value="TreeGrafter"/>
</dbReference>
<comment type="caution">
    <text evidence="11">The sequence shown here is derived from an EMBL/GenBank/DDBJ whole genome shotgun (WGS) entry which is preliminary data.</text>
</comment>
<dbReference type="GO" id="GO:0006284">
    <property type="term" value="P:base-excision repair"/>
    <property type="evidence" value="ECO:0007669"/>
    <property type="project" value="TreeGrafter"/>
</dbReference>
<feature type="binding site" evidence="6">
    <location>
        <position position="358"/>
    </location>
    <ligand>
        <name>Mg(2+)</name>
        <dbReference type="ChEBI" id="CHEBI:18420"/>
        <label>1</label>
    </ligand>
</feature>
<dbReference type="GO" id="GO:0005634">
    <property type="term" value="C:nucleus"/>
    <property type="evidence" value="ECO:0007669"/>
    <property type="project" value="TreeGrafter"/>
</dbReference>
<keyword evidence="11" id="KW-0540">Nuclease</keyword>
<dbReference type="Gene3D" id="3.60.10.10">
    <property type="entry name" value="Endonuclease/exonuclease/phosphatase"/>
    <property type="match status" value="1"/>
</dbReference>
<feature type="site" description="Interaction with DNA substrate" evidence="7">
    <location>
        <position position="359"/>
    </location>
</feature>
<evidence type="ECO:0000256" key="9">
    <source>
        <dbReference type="SAM" id="MobiDB-lite"/>
    </source>
</evidence>
<feature type="site" description="Important for catalytic activity" evidence="7">
    <location>
        <position position="332"/>
    </location>
</feature>
<dbReference type="CDD" id="cd09087">
    <property type="entry name" value="Ape1-like_AP-endo"/>
    <property type="match status" value="1"/>
</dbReference>
<feature type="binding site" evidence="6">
    <location>
        <position position="111"/>
    </location>
    <ligand>
        <name>Mg(2+)</name>
        <dbReference type="ChEBI" id="CHEBI:18420"/>
        <label>1</label>
    </ligand>
</feature>
<protein>
    <recommendedName>
        <fullName evidence="8">DNA-(apurinic or apyrimidinic site) endonuclease</fullName>
        <ecNumber evidence="8">3.1.-.-</ecNumber>
    </recommendedName>
</protein>
<dbReference type="InterPro" id="IPR036691">
    <property type="entry name" value="Endo/exonu/phosph_ase_sf"/>
</dbReference>
<evidence type="ECO:0000256" key="6">
    <source>
        <dbReference type="PIRSR" id="PIRSR604808-2"/>
    </source>
</evidence>
<feature type="active site" evidence="5">
    <location>
        <position position="213"/>
    </location>
</feature>
<feature type="active site" description="Proton acceptor" evidence="5">
    <location>
        <position position="359"/>
    </location>
</feature>
<accession>A0A9P7A6Z7</accession>
<dbReference type="OrthoDB" id="498125at2759"/>
<dbReference type="PANTHER" id="PTHR22748:SF6">
    <property type="entry name" value="DNA-(APURINIC OR APYRIMIDINIC SITE) ENDONUCLEASE"/>
    <property type="match status" value="1"/>
</dbReference>
<evidence type="ECO:0000313" key="12">
    <source>
        <dbReference type="Proteomes" id="UP000714275"/>
    </source>
</evidence>
<keyword evidence="12" id="KW-1185">Reference proteome</keyword>
<dbReference type="InterPro" id="IPR005135">
    <property type="entry name" value="Endo/exonuclease/phosphatase"/>
</dbReference>
<evidence type="ECO:0000256" key="2">
    <source>
        <dbReference type="ARBA" id="ARBA00022723"/>
    </source>
</evidence>
<dbReference type="GO" id="GO:0008311">
    <property type="term" value="F:double-stranded DNA 3'-5' DNA exonuclease activity"/>
    <property type="evidence" value="ECO:0007669"/>
    <property type="project" value="TreeGrafter"/>
</dbReference>
<feature type="compositionally biased region" description="Basic and acidic residues" evidence="9">
    <location>
        <begin position="42"/>
        <end position="52"/>
    </location>
</feature>
<name>A0A9P7A6Z7_9AGAM</name>
<feature type="binding site" evidence="6">
    <location>
        <position position="139"/>
    </location>
    <ligand>
        <name>Mg(2+)</name>
        <dbReference type="ChEBI" id="CHEBI:18420"/>
        <label>1</label>
    </ligand>
</feature>
<evidence type="ECO:0000256" key="7">
    <source>
        <dbReference type="PIRSR" id="PIRSR604808-3"/>
    </source>
</evidence>
<feature type="binding site" evidence="6">
    <location>
        <position position="254"/>
    </location>
    <ligand>
        <name>Mg(2+)</name>
        <dbReference type="ChEBI" id="CHEBI:18420"/>
        <label>1</label>
    </ligand>
</feature>
<organism evidence="11 12">
    <name type="scientific">Suillus placidus</name>
    <dbReference type="NCBI Taxonomy" id="48579"/>
    <lineage>
        <taxon>Eukaryota</taxon>
        <taxon>Fungi</taxon>
        <taxon>Dikarya</taxon>
        <taxon>Basidiomycota</taxon>
        <taxon>Agaricomycotina</taxon>
        <taxon>Agaricomycetes</taxon>
        <taxon>Agaricomycetidae</taxon>
        <taxon>Boletales</taxon>
        <taxon>Suillineae</taxon>
        <taxon>Suillaceae</taxon>
        <taxon>Suillus</taxon>
    </lineage>
</organism>
<dbReference type="GO" id="GO:0046872">
    <property type="term" value="F:metal ion binding"/>
    <property type="evidence" value="ECO:0007669"/>
    <property type="project" value="UniProtKB-KW"/>
</dbReference>
<keyword evidence="8" id="KW-0227">DNA damage</keyword>
<feature type="binding site" evidence="6">
    <location>
        <position position="252"/>
    </location>
    <ligand>
        <name>Mg(2+)</name>
        <dbReference type="ChEBI" id="CHEBI:18420"/>
        <label>1</label>
    </ligand>
</feature>
<feature type="region of interest" description="Disordered" evidence="9">
    <location>
        <begin position="39"/>
        <end position="85"/>
    </location>
</feature>
<evidence type="ECO:0000256" key="5">
    <source>
        <dbReference type="PIRSR" id="PIRSR604808-1"/>
    </source>
</evidence>
<dbReference type="PROSITE" id="PS51435">
    <property type="entry name" value="AP_NUCLEASE_F1_4"/>
    <property type="match status" value="1"/>
</dbReference>
<evidence type="ECO:0000256" key="3">
    <source>
        <dbReference type="ARBA" id="ARBA00022801"/>
    </source>
</evidence>
<feature type="site" description="Transition state stabilizer" evidence="7">
    <location>
        <position position="254"/>
    </location>
</feature>
<dbReference type="EMBL" id="JABBWD010000003">
    <property type="protein sequence ID" value="KAG1782621.1"/>
    <property type="molecule type" value="Genomic_DNA"/>
</dbReference>
<evidence type="ECO:0000256" key="1">
    <source>
        <dbReference type="ARBA" id="ARBA00007092"/>
    </source>
</evidence>
<keyword evidence="6" id="KW-0464">Manganese</keyword>
<dbReference type="SUPFAM" id="SSF56219">
    <property type="entry name" value="DNase I-like"/>
    <property type="match status" value="1"/>
</dbReference>
<dbReference type="Pfam" id="PF03372">
    <property type="entry name" value="Exo_endo_phos"/>
    <property type="match status" value="1"/>
</dbReference>
<dbReference type="GO" id="GO:0003906">
    <property type="term" value="F:DNA-(apurinic or apyrimidinic site) endonuclease activity"/>
    <property type="evidence" value="ECO:0007669"/>
    <property type="project" value="TreeGrafter"/>
</dbReference>
<dbReference type="EC" id="3.1.-.-" evidence="8"/>
<dbReference type="Proteomes" id="UP000714275">
    <property type="component" value="Unassembled WGS sequence"/>
</dbReference>
<feature type="active site" description="Proton donor/acceptor" evidence="5">
    <location>
        <position position="252"/>
    </location>
</feature>
<evidence type="ECO:0000259" key="10">
    <source>
        <dbReference type="Pfam" id="PF03372"/>
    </source>
</evidence>
<comment type="cofactor">
    <cofactor evidence="6 8">
        <name>Mg(2+)</name>
        <dbReference type="ChEBI" id="CHEBI:18420"/>
    </cofactor>
    <cofactor evidence="6 8">
        <name>Mn(2+)</name>
        <dbReference type="ChEBI" id="CHEBI:29035"/>
    </cofactor>
    <text evidence="6 8">Probably binds two magnesium or manganese ions per subunit.</text>
</comment>
<feature type="domain" description="Endonuclease/exonuclease/phosphatase" evidence="10">
    <location>
        <begin position="109"/>
        <end position="359"/>
    </location>
</feature>
<evidence type="ECO:0000256" key="8">
    <source>
        <dbReference type="RuleBase" id="RU362131"/>
    </source>
</evidence>
<keyword evidence="3" id="KW-0378">Hydrolase</keyword>
<proteinExistence type="inferred from homology"/>
<keyword evidence="8" id="KW-0234">DNA repair</keyword>
<evidence type="ECO:0000256" key="4">
    <source>
        <dbReference type="ARBA" id="ARBA00022842"/>
    </source>
</evidence>
<gene>
    <name evidence="11" type="ORF">EV702DRAFT_1065666</name>
</gene>
<keyword evidence="4 6" id="KW-0460">Magnesium</keyword>
<sequence length="377" mass="41905">MILLITRLSHKPQLSALFTIGSPPSRQLHASFLTRQIMPPKKKTDAVKRKATSESQSDNEATQSASKKAKVSSDSLEPAVATNGQPTNKVLPVNINFAPQIAGTVRLSTWNICSLASASKKGFKFYVEAEDPDILVLTETKVNEVPVDPFLKSRFPHCTWAISSKKSYSGTAVLSKHKPLSVDTKLPGHPDPSSVKGRIVTVEFPACYIVATYVTNAGQGLKTLKEKNTWNEHFTTYIQDLDKMKPVIWMGDLNVAPTAIDLANAKSNWNKTPGYTKDETEAFQNILNPPESAAGVGKFVDVWRQNHPEDKHYTYFSYRFNCRTKGLGWRLDMFVVSERLVEKVKMCEIRSEIYGASDHVPVVMEIESDIVTGSQTL</sequence>
<keyword evidence="2 6" id="KW-0479">Metal-binding</keyword>
<comment type="similarity">
    <text evidence="1 8">Belongs to the DNA repair enzymes AP/ExoA family.</text>
</comment>
<dbReference type="NCBIfam" id="TIGR00195">
    <property type="entry name" value="exoDNase_III"/>
    <property type="match status" value="1"/>
</dbReference>
<dbReference type="PANTHER" id="PTHR22748">
    <property type="entry name" value="AP ENDONUCLEASE"/>
    <property type="match status" value="1"/>
</dbReference>
<dbReference type="InterPro" id="IPR004808">
    <property type="entry name" value="AP_endonuc_1"/>
</dbReference>
<evidence type="ECO:0000313" key="11">
    <source>
        <dbReference type="EMBL" id="KAG1782621.1"/>
    </source>
</evidence>
<reference evidence="11" key="1">
    <citation type="journal article" date="2020" name="New Phytol.">
        <title>Comparative genomics reveals dynamic genome evolution in host specialist ectomycorrhizal fungi.</title>
        <authorList>
            <person name="Lofgren L.A."/>
            <person name="Nguyen N.H."/>
            <person name="Vilgalys R."/>
            <person name="Ruytinx J."/>
            <person name="Liao H.L."/>
            <person name="Branco S."/>
            <person name="Kuo A."/>
            <person name="LaButti K."/>
            <person name="Lipzen A."/>
            <person name="Andreopoulos W."/>
            <person name="Pangilinan J."/>
            <person name="Riley R."/>
            <person name="Hundley H."/>
            <person name="Na H."/>
            <person name="Barry K."/>
            <person name="Grigoriev I.V."/>
            <person name="Stajich J.E."/>
            <person name="Kennedy P.G."/>
        </authorList>
    </citation>
    <scope>NUCLEOTIDE SEQUENCE</scope>
    <source>
        <strain evidence="11">DOB743</strain>
    </source>
</reference>
<dbReference type="NCBIfam" id="TIGR00633">
    <property type="entry name" value="xth"/>
    <property type="match status" value="1"/>
</dbReference>
<dbReference type="AlphaFoldDB" id="A0A9P7A6Z7"/>